<dbReference type="Pfam" id="PF20183">
    <property type="entry name" value="DUF6546"/>
    <property type="match status" value="1"/>
</dbReference>
<protein>
    <recommendedName>
        <fullName evidence="1">DUF6546 domain-containing protein</fullName>
    </recommendedName>
</protein>
<dbReference type="InterPro" id="IPR046676">
    <property type="entry name" value="DUF6546"/>
</dbReference>
<accession>A0AAN9UUT4</accession>
<name>A0AAN9UUT4_9PEZI</name>
<reference evidence="2 3" key="1">
    <citation type="submission" date="2024-02" db="EMBL/GenBank/DDBJ databases">
        <title>De novo assembly and annotation of 12 fungi associated with fruit tree decline syndrome in Ontario, Canada.</title>
        <authorList>
            <person name="Sulman M."/>
            <person name="Ellouze W."/>
            <person name="Ilyukhin E."/>
        </authorList>
    </citation>
    <scope>NUCLEOTIDE SEQUENCE [LARGE SCALE GENOMIC DNA]</scope>
    <source>
        <strain evidence="2 3">M11/M66-122</strain>
    </source>
</reference>
<dbReference type="AlphaFoldDB" id="A0AAN9UUT4"/>
<comment type="caution">
    <text evidence="2">The sequence shown here is derived from an EMBL/GenBank/DDBJ whole genome shotgun (WGS) entry which is preliminary data.</text>
</comment>
<sequence length="416" mass="48212">MEKLPPLVLRRILHYATLPTDPRRQNYGPESTILASTCRAFQKIVEQKTFRRLYLDKERAVEAIGILSRYRHRIASVKEICFTVILPEYDFNAYNRFETPTEQRVNSWVFTVDMGALFRFLPCLDTGSPSQRVELFLVARSPTDCKYAGAEAVESFRDDFTFHIPGDYERWRYYMSTLCLLGQRSNVTKAVFPFINHLWLCHPEEDRNIGAETMGWITSRFNNVYYVDWFFCDNAKGNLELRRANRSDQIPTEDRHPNQFRYTPKQDLLDEFYLAAAHATTRMPKLRRMLLDSINHDPWHVMGSHRKWHVVSFDNHKFRLEIEGRVGTATWTGCPSFAPSKEVIKAWEKLAYDRNIKLAMEFVVHAESDHREEALFEDAIEDSIVDALEDAVEEAIEDATEIRSEGGSGSGSGGES</sequence>
<keyword evidence="3" id="KW-1185">Reference proteome</keyword>
<evidence type="ECO:0000259" key="1">
    <source>
        <dbReference type="Pfam" id="PF20183"/>
    </source>
</evidence>
<gene>
    <name evidence="2" type="ORF">SLS62_003669</name>
</gene>
<evidence type="ECO:0000313" key="3">
    <source>
        <dbReference type="Proteomes" id="UP001320420"/>
    </source>
</evidence>
<evidence type="ECO:0000313" key="2">
    <source>
        <dbReference type="EMBL" id="KAK7754376.1"/>
    </source>
</evidence>
<feature type="domain" description="DUF6546" evidence="1">
    <location>
        <begin position="265"/>
        <end position="364"/>
    </location>
</feature>
<dbReference type="Proteomes" id="UP001320420">
    <property type="component" value="Unassembled WGS sequence"/>
</dbReference>
<organism evidence="2 3">
    <name type="scientific">Diatrype stigma</name>
    <dbReference type="NCBI Taxonomy" id="117547"/>
    <lineage>
        <taxon>Eukaryota</taxon>
        <taxon>Fungi</taxon>
        <taxon>Dikarya</taxon>
        <taxon>Ascomycota</taxon>
        <taxon>Pezizomycotina</taxon>
        <taxon>Sordariomycetes</taxon>
        <taxon>Xylariomycetidae</taxon>
        <taxon>Xylariales</taxon>
        <taxon>Diatrypaceae</taxon>
        <taxon>Diatrype</taxon>
    </lineage>
</organism>
<dbReference type="EMBL" id="JAKJXP020000021">
    <property type="protein sequence ID" value="KAK7754376.1"/>
    <property type="molecule type" value="Genomic_DNA"/>
</dbReference>
<proteinExistence type="predicted"/>